<dbReference type="EMBL" id="JABCRI010000011">
    <property type="protein sequence ID" value="KAF8397995.1"/>
    <property type="molecule type" value="Genomic_DNA"/>
</dbReference>
<dbReference type="PANTHER" id="PTHR21677">
    <property type="entry name" value="CRAMPED PROTEIN"/>
    <property type="match status" value="1"/>
</dbReference>
<dbReference type="OMA" id="NCNNKSG"/>
<dbReference type="GO" id="GO:0003677">
    <property type="term" value="F:DNA binding"/>
    <property type="evidence" value="ECO:0007669"/>
    <property type="project" value="UniProtKB-KW"/>
</dbReference>
<keyword evidence="2" id="KW-0539">Nucleus</keyword>
<dbReference type="SUPFAM" id="SSF56112">
    <property type="entry name" value="Protein kinase-like (PK-like)"/>
    <property type="match status" value="1"/>
</dbReference>
<dbReference type="OrthoDB" id="515799at2759"/>
<dbReference type="AlphaFoldDB" id="A0A834Z275"/>
<comment type="caution">
    <text evidence="4">The sequence shown here is derived from an EMBL/GenBank/DDBJ whole genome shotgun (WGS) entry which is preliminary data.</text>
</comment>
<evidence type="ECO:0000313" key="4">
    <source>
        <dbReference type="EMBL" id="KAF8397995.1"/>
    </source>
</evidence>
<evidence type="ECO:0000256" key="1">
    <source>
        <dbReference type="ARBA" id="ARBA00023125"/>
    </source>
</evidence>
<feature type="region of interest" description="Disordered" evidence="3">
    <location>
        <begin position="867"/>
        <end position="887"/>
    </location>
</feature>
<dbReference type="GO" id="GO:0003682">
    <property type="term" value="F:chromatin binding"/>
    <property type="evidence" value="ECO:0007669"/>
    <property type="project" value="InterPro"/>
</dbReference>
<dbReference type="InterPro" id="IPR011009">
    <property type="entry name" value="Kinase-like_dom_sf"/>
</dbReference>
<feature type="compositionally biased region" description="Polar residues" evidence="3">
    <location>
        <begin position="285"/>
        <end position="304"/>
    </location>
</feature>
<name>A0A834Z275_TETSI</name>
<gene>
    <name evidence="4" type="ORF">HHK36_016921</name>
</gene>
<dbReference type="InterPro" id="IPR055315">
    <property type="entry name" value="Cramped-like"/>
</dbReference>
<protein>
    <submittedName>
        <fullName evidence="4">Uncharacterized protein</fullName>
    </submittedName>
</protein>
<feature type="compositionally biased region" description="Polar residues" evidence="3">
    <location>
        <begin position="867"/>
        <end position="879"/>
    </location>
</feature>
<feature type="region of interest" description="Disordered" evidence="3">
    <location>
        <begin position="277"/>
        <end position="318"/>
    </location>
</feature>
<feature type="compositionally biased region" description="Polar residues" evidence="3">
    <location>
        <begin position="239"/>
        <end position="255"/>
    </location>
</feature>
<feature type="region of interest" description="Disordered" evidence="3">
    <location>
        <begin position="231"/>
        <end position="257"/>
    </location>
</feature>
<evidence type="ECO:0000256" key="3">
    <source>
        <dbReference type="SAM" id="MobiDB-lite"/>
    </source>
</evidence>
<dbReference type="PANTHER" id="PTHR21677:SF1">
    <property type="entry name" value="PROTEIN CRAMPED-LIKE"/>
    <property type="match status" value="1"/>
</dbReference>
<dbReference type="Proteomes" id="UP000655225">
    <property type="component" value="Unassembled WGS sequence"/>
</dbReference>
<dbReference type="GO" id="GO:0007389">
    <property type="term" value="P:pattern specification process"/>
    <property type="evidence" value="ECO:0007669"/>
    <property type="project" value="TreeGrafter"/>
</dbReference>
<organism evidence="4 5">
    <name type="scientific">Tetracentron sinense</name>
    <name type="common">Spur-leaf</name>
    <dbReference type="NCBI Taxonomy" id="13715"/>
    <lineage>
        <taxon>Eukaryota</taxon>
        <taxon>Viridiplantae</taxon>
        <taxon>Streptophyta</taxon>
        <taxon>Embryophyta</taxon>
        <taxon>Tracheophyta</taxon>
        <taxon>Spermatophyta</taxon>
        <taxon>Magnoliopsida</taxon>
        <taxon>Trochodendrales</taxon>
        <taxon>Trochodendraceae</taxon>
        <taxon>Tetracentron</taxon>
    </lineage>
</organism>
<reference evidence="4 5" key="1">
    <citation type="submission" date="2020-04" db="EMBL/GenBank/DDBJ databases">
        <title>Plant Genome Project.</title>
        <authorList>
            <person name="Zhang R.-G."/>
        </authorList>
    </citation>
    <scope>NUCLEOTIDE SEQUENCE [LARGE SCALE GENOMIC DNA]</scope>
    <source>
        <strain evidence="4">YNK0</strain>
        <tissue evidence="4">Leaf</tissue>
    </source>
</reference>
<dbReference type="GO" id="GO:0005634">
    <property type="term" value="C:nucleus"/>
    <property type="evidence" value="ECO:0007669"/>
    <property type="project" value="TreeGrafter"/>
</dbReference>
<keyword evidence="5" id="KW-1185">Reference proteome</keyword>
<accession>A0A834Z275</accession>
<keyword evidence="1" id="KW-0238">DNA-binding</keyword>
<dbReference type="Gene3D" id="1.10.510.10">
    <property type="entry name" value="Transferase(Phosphotransferase) domain 1"/>
    <property type="match status" value="1"/>
</dbReference>
<proteinExistence type="predicted"/>
<evidence type="ECO:0000256" key="2">
    <source>
        <dbReference type="ARBA" id="ARBA00023242"/>
    </source>
</evidence>
<evidence type="ECO:0000313" key="5">
    <source>
        <dbReference type="Proteomes" id="UP000655225"/>
    </source>
</evidence>
<sequence length="887" mass="98673">MSRLRHPNINTLVWYCTDHGQRLLVNEYIGNRTSHDMLHFADDSSKTLTWNAHVRVALGTARTTNILLDEKLNPHLSDFGAAALTPNTERQTDSQVSLDCEAALPSENLFMKDGDSGLNSSTQNVVAPQQPVKKQTRQWAAWTRQEEESFFNALRQVRHYYYRLVRRMNKLLGPGISLDAKNSKDTNAAMLRWWSLLEKYSCKASKLHLKPRRFKIFIEALEHQLLKDRKKTIRRRPSQGGNCPSASPTTVSQHKTSGHDACSVKLVIVDRQNIQKVGSGKGSSLKRNVNMGVNRSNNKSNPSAVKTGRQQRKPGTVSSAVYKRWEKAAMAGVSLVADAAEHLERTTTDKKVNPDQVTLDESFLRPVVTTNGQMHIDCVGKVLPPLPIFSQEVTESCAQPYIKLKLQLFPIDEGTRRALEEDEHNPHLELTLSARKKISSVLEHLNRKWGTTSIASGEMMLFPYNAQRENLVRYQRWTQDTIVSAADVYAIIGSPPVFRLRYGWFSNTELASVTFQAPSMFLHIQEEHTSRDISNERERVKDGIPIPAQPTRHHSGQLREPTKDQLTSLTENTAFTSSYNDPSDEVIVYISACPDNNLPESSDPAANSIWLRKDTENGTIKRQLEDADNLRSSNGTTLSAGEWADSLTNISIGDLLSESSPDMDTNCIDPHAMGSSQCHQQIPFSCDSFDAAIAAHISAHQDKTSLQSAQVSNVSSIWDAEETCDAFSFRKIPVMDREFRSPSGISSLEACKQIATTTLMSFKGLAEDLPEVGLTDSPVCEGDLMDNCQSNTHSPHDSARDLSGLSDIYWPDSLGPFDLEIPSSRYRGEDLMLGDSVSLSGLNRLIASSLDAFQNCSFFGLDKKEPSSTVEAQGTSQTPDYKIGGEV</sequence>